<dbReference type="RefSeq" id="WP_281465666.1">
    <property type="nucleotide sequence ID" value="NZ_CP124535.1"/>
</dbReference>
<evidence type="ECO:0000256" key="1">
    <source>
        <dbReference type="SAM" id="MobiDB-lite"/>
    </source>
</evidence>
<feature type="chain" id="PRO_5047038056" description="PepSY domain-containing protein" evidence="2">
    <location>
        <begin position="22"/>
        <end position="137"/>
    </location>
</feature>
<dbReference type="Proteomes" id="UP001230978">
    <property type="component" value="Chromosome"/>
</dbReference>
<accession>A0ABY8Q4S6</accession>
<gene>
    <name evidence="4" type="ORF">QF092_16735</name>
</gene>
<dbReference type="Gene3D" id="3.10.450.40">
    <property type="match status" value="1"/>
</dbReference>
<keyword evidence="5" id="KW-1185">Reference proteome</keyword>
<feature type="domain" description="PepSY" evidence="3">
    <location>
        <begin position="78"/>
        <end position="134"/>
    </location>
</feature>
<feature type="signal peptide" evidence="2">
    <location>
        <begin position="1"/>
        <end position="21"/>
    </location>
</feature>
<name>A0ABY8Q4S6_9RHOB</name>
<evidence type="ECO:0000313" key="4">
    <source>
        <dbReference type="EMBL" id="WGV15875.1"/>
    </source>
</evidence>
<protein>
    <recommendedName>
        <fullName evidence="3">PepSY domain-containing protein</fullName>
    </recommendedName>
</protein>
<dbReference type="EMBL" id="CP124535">
    <property type="protein sequence ID" value="WGV15875.1"/>
    <property type="molecule type" value="Genomic_DNA"/>
</dbReference>
<organism evidence="4 5">
    <name type="scientific">Fuscovulum ytuae</name>
    <dbReference type="NCBI Taxonomy" id="3042299"/>
    <lineage>
        <taxon>Bacteria</taxon>
        <taxon>Pseudomonadati</taxon>
        <taxon>Pseudomonadota</taxon>
        <taxon>Alphaproteobacteria</taxon>
        <taxon>Rhodobacterales</taxon>
        <taxon>Paracoccaceae</taxon>
        <taxon>Fuscovulum</taxon>
    </lineage>
</organism>
<proteinExistence type="predicted"/>
<feature type="compositionally biased region" description="Basic and acidic residues" evidence="1">
    <location>
        <begin position="33"/>
        <end position="42"/>
    </location>
</feature>
<dbReference type="InterPro" id="IPR025711">
    <property type="entry name" value="PepSY"/>
</dbReference>
<reference evidence="4 5" key="1">
    <citation type="submission" date="2023-04" db="EMBL/GenBank/DDBJ databases">
        <title>YMD61, complete Genome.</title>
        <authorList>
            <person name="Zhang J."/>
        </authorList>
    </citation>
    <scope>NUCLEOTIDE SEQUENCE [LARGE SCALE GENOMIC DNA]</scope>
    <source>
        <strain evidence="4 5">YMD61</strain>
    </source>
</reference>
<keyword evidence="2" id="KW-0732">Signal</keyword>
<evidence type="ECO:0000313" key="5">
    <source>
        <dbReference type="Proteomes" id="UP001230978"/>
    </source>
</evidence>
<feature type="region of interest" description="Disordered" evidence="1">
    <location>
        <begin position="24"/>
        <end position="66"/>
    </location>
</feature>
<dbReference type="Pfam" id="PF03413">
    <property type="entry name" value="PepSY"/>
    <property type="match status" value="1"/>
</dbReference>
<sequence length="137" mass="14179">MIRPAILLLIALLHAATPVFAKDGDSGGGGGGGDDKGGHGSDDNGGDSGDDRGNGGDSNDDDGRGLRAGVSSGVILPLAAILAQIEPEFGARMIDANIKKRRGRVIYEIEMITRKGRVLDLDVDAKTGRILDIEVDD</sequence>
<evidence type="ECO:0000256" key="2">
    <source>
        <dbReference type="SAM" id="SignalP"/>
    </source>
</evidence>
<evidence type="ECO:0000259" key="3">
    <source>
        <dbReference type="Pfam" id="PF03413"/>
    </source>
</evidence>